<evidence type="ECO:0000256" key="1">
    <source>
        <dbReference type="SAM" id="MobiDB-lite"/>
    </source>
</evidence>
<dbReference type="EMBL" id="JBHSZG010000001">
    <property type="protein sequence ID" value="MFC7135437.1"/>
    <property type="molecule type" value="Genomic_DNA"/>
</dbReference>
<reference evidence="2 3" key="1">
    <citation type="journal article" date="2019" name="Int. J. Syst. Evol. Microbiol.">
        <title>The Global Catalogue of Microorganisms (GCM) 10K type strain sequencing project: providing services to taxonomists for standard genome sequencing and annotation.</title>
        <authorList>
            <consortium name="The Broad Institute Genomics Platform"/>
            <consortium name="The Broad Institute Genome Sequencing Center for Infectious Disease"/>
            <person name="Wu L."/>
            <person name="Ma J."/>
        </authorList>
    </citation>
    <scope>NUCLEOTIDE SEQUENCE [LARGE SCALE GENOMIC DNA]</scope>
    <source>
        <strain evidence="2 3">DT92</strain>
    </source>
</reference>
<feature type="region of interest" description="Disordered" evidence="1">
    <location>
        <begin position="58"/>
        <end position="105"/>
    </location>
</feature>
<sequence>MFGAAREYAVRVTAADGRGTETTWDPGDGGAHLGVDAGAAVRAFSLYDPREVAPFVAADPGARRRRRGTVPLLVDAPGRPAGSRSRRTPAGRPRRPRWTCRPGAD</sequence>
<dbReference type="Proteomes" id="UP001596368">
    <property type="component" value="Unassembled WGS sequence"/>
</dbReference>
<feature type="compositionally biased region" description="Basic residues" evidence="1">
    <location>
        <begin position="84"/>
        <end position="98"/>
    </location>
</feature>
<comment type="caution">
    <text evidence="2">The sequence shown here is derived from an EMBL/GenBank/DDBJ whole genome shotgun (WGS) entry which is preliminary data.</text>
</comment>
<gene>
    <name evidence="2" type="ORF">ACFQRB_00095</name>
</gene>
<protein>
    <submittedName>
        <fullName evidence="2">Uncharacterized protein</fullName>
    </submittedName>
</protein>
<accession>A0ABD5XQN2</accession>
<organism evidence="2 3">
    <name type="scientific">Halobaculum litoreum</name>
    <dbReference type="NCBI Taxonomy" id="3031998"/>
    <lineage>
        <taxon>Archaea</taxon>
        <taxon>Methanobacteriati</taxon>
        <taxon>Methanobacteriota</taxon>
        <taxon>Stenosarchaea group</taxon>
        <taxon>Halobacteria</taxon>
        <taxon>Halobacteriales</taxon>
        <taxon>Haloferacaceae</taxon>
        <taxon>Halobaculum</taxon>
    </lineage>
</organism>
<evidence type="ECO:0000313" key="2">
    <source>
        <dbReference type="EMBL" id="MFC7135437.1"/>
    </source>
</evidence>
<keyword evidence="3" id="KW-1185">Reference proteome</keyword>
<proteinExistence type="predicted"/>
<name>A0ABD5XQN2_9EURY</name>
<evidence type="ECO:0000313" key="3">
    <source>
        <dbReference type="Proteomes" id="UP001596368"/>
    </source>
</evidence>
<dbReference type="AlphaFoldDB" id="A0ABD5XQN2"/>